<comment type="function">
    <text evidence="5">Involved in transvection phenomena (= synapsis-dependent gene expression), where the synaptic pairing of chromosomes carrying genes with which zeste interacts influences the expression of these genes. Zeste binds to DNA and stimulates transcription from a nearby promoter.</text>
</comment>
<evidence type="ECO:0000256" key="1">
    <source>
        <dbReference type="ARBA" id="ARBA00011764"/>
    </source>
</evidence>
<feature type="domain" description="Myb/SANT-like DNA-binding" evidence="6">
    <location>
        <begin position="3"/>
        <end position="78"/>
    </location>
</feature>
<dbReference type="Proteomes" id="UP001154078">
    <property type="component" value="Chromosome 1"/>
</dbReference>
<evidence type="ECO:0000256" key="2">
    <source>
        <dbReference type="ARBA" id="ARBA00016807"/>
    </source>
</evidence>
<dbReference type="AlphaFoldDB" id="A0A9P0FB51"/>
<dbReference type="InterPro" id="IPR028002">
    <property type="entry name" value="Myb_DNA-bind_5"/>
</dbReference>
<sequence length="136" mass="15066">MNRSGRTTKKQFEELLHFVQENKHILNFKLKPTEVVTVNSLWNDFATRINKKNIGPAKTSSQWKQVFTEWKANVRRKARVVEQSRIQTGGGPANSTGLNPIEEQLLALTSKIYFGDSEIEEAGVSASAPAAASPPG</sequence>
<proteinExistence type="predicted"/>
<gene>
    <name evidence="7" type="ORF">MELIAE_LOCUS781</name>
</gene>
<evidence type="ECO:0000256" key="5">
    <source>
        <dbReference type="ARBA" id="ARBA00025466"/>
    </source>
</evidence>
<evidence type="ECO:0000256" key="3">
    <source>
        <dbReference type="ARBA" id="ARBA00023015"/>
    </source>
</evidence>
<dbReference type="EMBL" id="OV121132">
    <property type="protein sequence ID" value="CAH0546668.1"/>
    <property type="molecule type" value="Genomic_DNA"/>
</dbReference>
<evidence type="ECO:0000313" key="7">
    <source>
        <dbReference type="EMBL" id="CAH0546668.1"/>
    </source>
</evidence>
<keyword evidence="3" id="KW-0805">Transcription regulation</keyword>
<evidence type="ECO:0000256" key="4">
    <source>
        <dbReference type="ARBA" id="ARBA00023163"/>
    </source>
</evidence>
<keyword evidence="4" id="KW-0804">Transcription</keyword>
<evidence type="ECO:0000313" key="8">
    <source>
        <dbReference type="Proteomes" id="UP001154078"/>
    </source>
</evidence>
<accession>A0A9P0FB51</accession>
<dbReference type="OrthoDB" id="6759514at2759"/>
<name>A0A9P0FB51_BRAAE</name>
<evidence type="ECO:0000259" key="6">
    <source>
        <dbReference type="Pfam" id="PF13873"/>
    </source>
</evidence>
<comment type="subunit">
    <text evidence="1">Self-associates forming complexes of several hundred monomers.</text>
</comment>
<reference evidence="7" key="1">
    <citation type="submission" date="2021-12" db="EMBL/GenBank/DDBJ databases">
        <authorList>
            <person name="King R."/>
        </authorList>
    </citation>
    <scope>NUCLEOTIDE SEQUENCE</scope>
</reference>
<keyword evidence="8" id="KW-1185">Reference proteome</keyword>
<dbReference type="Pfam" id="PF13873">
    <property type="entry name" value="Myb_DNA-bind_5"/>
    <property type="match status" value="1"/>
</dbReference>
<organism evidence="7 8">
    <name type="scientific">Brassicogethes aeneus</name>
    <name type="common">Rape pollen beetle</name>
    <name type="synonym">Meligethes aeneus</name>
    <dbReference type="NCBI Taxonomy" id="1431903"/>
    <lineage>
        <taxon>Eukaryota</taxon>
        <taxon>Metazoa</taxon>
        <taxon>Ecdysozoa</taxon>
        <taxon>Arthropoda</taxon>
        <taxon>Hexapoda</taxon>
        <taxon>Insecta</taxon>
        <taxon>Pterygota</taxon>
        <taxon>Neoptera</taxon>
        <taxon>Endopterygota</taxon>
        <taxon>Coleoptera</taxon>
        <taxon>Polyphaga</taxon>
        <taxon>Cucujiformia</taxon>
        <taxon>Nitidulidae</taxon>
        <taxon>Meligethinae</taxon>
        <taxon>Brassicogethes</taxon>
    </lineage>
</organism>
<protein>
    <recommendedName>
        <fullName evidence="2">Regulatory protein zeste</fullName>
    </recommendedName>
</protein>